<reference evidence="5" key="2">
    <citation type="submission" date="2025-08" db="UniProtKB">
        <authorList>
            <consortium name="RefSeq"/>
        </authorList>
    </citation>
    <scope>IDENTIFICATION</scope>
    <source>
        <tissue evidence="5">Leaf</tissue>
    </source>
</reference>
<dbReference type="PANTHER" id="PTHR13620:SF105">
    <property type="entry name" value="OS01G0737700 PROTEIN"/>
    <property type="match status" value="1"/>
</dbReference>
<protein>
    <submittedName>
        <fullName evidence="5">3'-5' exonuclease-like</fullName>
    </submittedName>
</protein>
<reference evidence="4" key="1">
    <citation type="journal article" date="2021" name="Nat. Commun.">
        <title>Genomic analyses provide insights into spinach domestication and the genetic basis of agronomic traits.</title>
        <authorList>
            <person name="Cai X."/>
            <person name="Sun X."/>
            <person name="Xu C."/>
            <person name="Sun H."/>
            <person name="Wang X."/>
            <person name="Ge C."/>
            <person name="Zhang Z."/>
            <person name="Wang Q."/>
            <person name="Fei Z."/>
            <person name="Jiao C."/>
            <person name="Wang Q."/>
        </authorList>
    </citation>
    <scope>NUCLEOTIDE SEQUENCE [LARGE SCALE GENOMIC DNA]</scope>
    <source>
        <strain evidence="4">cv. Varoflay</strain>
    </source>
</reference>
<evidence type="ECO:0000313" key="4">
    <source>
        <dbReference type="Proteomes" id="UP000813463"/>
    </source>
</evidence>
<dbReference type="InterPro" id="IPR036397">
    <property type="entry name" value="RNaseH_sf"/>
</dbReference>
<evidence type="ECO:0000256" key="2">
    <source>
        <dbReference type="ARBA" id="ARBA00022801"/>
    </source>
</evidence>
<dbReference type="InterPro" id="IPR051132">
    <property type="entry name" value="3-5_Exonuclease_domain"/>
</dbReference>
<evidence type="ECO:0000256" key="1">
    <source>
        <dbReference type="ARBA" id="ARBA00022722"/>
    </source>
</evidence>
<dbReference type="InterPro" id="IPR012337">
    <property type="entry name" value="RNaseH-like_sf"/>
</dbReference>
<evidence type="ECO:0000313" key="5">
    <source>
        <dbReference type="RefSeq" id="XP_056691154.1"/>
    </source>
</evidence>
<gene>
    <name evidence="5" type="primary">LOC130466306</name>
</gene>
<proteinExistence type="predicted"/>
<keyword evidence="1" id="KW-0540">Nuclease</keyword>
<organism evidence="4 5">
    <name type="scientific">Spinacia oleracea</name>
    <name type="common">Spinach</name>
    <dbReference type="NCBI Taxonomy" id="3562"/>
    <lineage>
        <taxon>Eukaryota</taxon>
        <taxon>Viridiplantae</taxon>
        <taxon>Streptophyta</taxon>
        <taxon>Embryophyta</taxon>
        <taxon>Tracheophyta</taxon>
        <taxon>Spermatophyta</taxon>
        <taxon>Magnoliopsida</taxon>
        <taxon>eudicotyledons</taxon>
        <taxon>Gunneridae</taxon>
        <taxon>Pentapetalae</taxon>
        <taxon>Caryophyllales</taxon>
        <taxon>Chenopodiaceae</taxon>
        <taxon>Chenopodioideae</taxon>
        <taxon>Anserineae</taxon>
        <taxon>Spinacia</taxon>
    </lineage>
</organism>
<dbReference type="CDD" id="cd06141">
    <property type="entry name" value="WRN_exo"/>
    <property type="match status" value="1"/>
</dbReference>
<dbReference type="Pfam" id="PF01612">
    <property type="entry name" value="DNA_pol_A_exo1"/>
    <property type="match status" value="1"/>
</dbReference>
<dbReference type="Proteomes" id="UP000813463">
    <property type="component" value="Chromosome 1"/>
</dbReference>
<sequence length="231" mass="25266">MAAAEAATATVVEPVTITIADAISNPDQNLFDVHFNRNHHIQTTVTSDPSVVASWLSSLPSSTTTSPLIVGLDIEWRPNFGRAYDNPVATLQLCTSANQSLSSTCLIFQILYCPPPIPKPLSDFLSSDNNVFLGVGIGSDVEQLLVDYDLNVKNTVDLGKLAVEKLPGVRKGMGLKELARIVMEVEVQKPKRVTLSRWDTEWLSYPQIQYACIDAYLSFEIGKKLLAVNSS</sequence>
<evidence type="ECO:0000259" key="3">
    <source>
        <dbReference type="Pfam" id="PF01612"/>
    </source>
</evidence>
<dbReference type="SUPFAM" id="SSF53098">
    <property type="entry name" value="Ribonuclease H-like"/>
    <property type="match status" value="1"/>
</dbReference>
<feature type="domain" description="3'-5' exonuclease" evidence="3">
    <location>
        <begin position="58"/>
        <end position="226"/>
    </location>
</feature>
<dbReference type="RefSeq" id="XP_056691154.1">
    <property type="nucleotide sequence ID" value="XM_056835176.1"/>
</dbReference>
<dbReference type="PANTHER" id="PTHR13620">
    <property type="entry name" value="3-5 EXONUCLEASE"/>
    <property type="match status" value="1"/>
</dbReference>
<accession>A0ABM3R6B5</accession>
<keyword evidence="4" id="KW-1185">Reference proteome</keyword>
<dbReference type="Gene3D" id="3.30.420.10">
    <property type="entry name" value="Ribonuclease H-like superfamily/Ribonuclease H"/>
    <property type="match status" value="1"/>
</dbReference>
<keyword evidence="2" id="KW-0378">Hydrolase</keyword>
<dbReference type="InterPro" id="IPR002562">
    <property type="entry name" value="3'-5'_exonuclease_dom"/>
</dbReference>
<dbReference type="GeneID" id="130466306"/>
<name>A0ABM3R6B5_SPIOL</name>